<dbReference type="GO" id="GO:0015288">
    <property type="term" value="F:porin activity"/>
    <property type="evidence" value="ECO:0007669"/>
    <property type="project" value="UniProtKB-KW"/>
</dbReference>
<evidence type="ECO:0000256" key="1">
    <source>
        <dbReference type="ARBA" id="ARBA00004571"/>
    </source>
</evidence>
<dbReference type="AlphaFoldDB" id="A0AAQ1KJ72"/>
<dbReference type="Pfam" id="PF05736">
    <property type="entry name" value="OprF"/>
    <property type="match status" value="1"/>
</dbReference>
<evidence type="ECO:0000256" key="2">
    <source>
        <dbReference type="ARBA" id="ARBA00022448"/>
    </source>
</evidence>
<name>A0AAQ1KJ72_9PSED</name>
<evidence type="ECO:0000256" key="6">
    <source>
        <dbReference type="ARBA" id="ARBA00023114"/>
    </source>
</evidence>
<evidence type="ECO:0000256" key="8">
    <source>
        <dbReference type="ARBA" id="ARBA00023237"/>
    </source>
</evidence>
<evidence type="ECO:0000256" key="3">
    <source>
        <dbReference type="ARBA" id="ARBA00022452"/>
    </source>
</evidence>
<organism evidence="11 12">
    <name type="scientific">Pseudomonas citronellolis</name>
    <dbReference type="NCBI Taxonomy" id="53408"/>
    <lineage>
        <taxon>Bacteria</taxon>
        <taxon>Pseudomonadati</taxon>
        <taxon>Pseudomonadota</taxon>
        <taxon>Gammaproteobacteria</taxon>
        <taxon>Pseudomonadales</taxon>
        <taxon>Pseudomonadaceae</taxon>
        <taxon>Pseudomonas</taxon>
    </lineage>
</organism>
<reference evidence="11 12" key="1">
    <citation type="submission" date="2016-10" db="EMBL/GenBank/DDBJ databases">
        <authorList>
            <person name="Varghese N."/>
            <person name="Submissions S."/>
        </authorList>
    </citation>
    <scope>NUCLEOTIDE SEQUENCE [LARGE SCALE GENOMIC DNA]</scope>
    <source>
        <strain evidence="11 12">LMG 18378</strain>
    </source>
</reference>
<dbReference type="InterPro" id="IPR011250">
    <property type="entry name" value="OMP/PagP_B-barrel"/>
</dbReference>
<evidence type="ECO:0000256" key="5">
    <source>
        <dbReference type="ARBA" id="ARBA00023065"/>
    </source>
</evidence>
<proteinExistence type="predicted"/>
<comment type="subcellular location">
    <subcellularLocation>
        <location evidence="1">Cell outer membrane</location>
        <topology evidence="1">Multi-pass membrane protein</topology>
    </subcellularLocation>
</comment>
<evidence type="ECO:0000259" key="10">
    <source>
        <dbReference type="PROSITE" id="PS51123"/>
    </source>
</evidence>
<dbReference type="InterPro" id="IPR008722">
    <property type="entry name" value="OprF_membrane_N"/>
</dbReference>
<dbReference type="CDD" id="cd07185">
    <property type="entry name" value="OmpA_C-like"/>
    <property type="match status" value="1"/>
</dbReference>
<dbReference type="InterPro" id="IPR006690">
    <property type="entry name" value="OMPA-like_CS"/>
</dbReference>
<dbReference type="PROSITE" id="PS01068">
    <property type="entry name" value="OMPA_1"/>
    <property type="match status" value="1"/>
</dbReference>
<dbReference type="GO" id="GO:0046930">
    <property type="term" value="C:pore complex"/>
    <property type="evidence" value="ECO:0007669"/>
    <property type="project" value="UniProtKB-KW"/>
</dbReference>
<keyword evidence="6" id="KW-0626">Porin</keyword>
<dbReference type="SUPFAM" id="SSF103647">
    <property type="entry name" value="TSP type-3 repeat"/>
    <property type="match status" value="1"/>
</dbReference>
<gene>
    <name evidence="11" type="ORF">SAMN05216577_12863</name>
</gene>
<dbReference type="EMBL" id="FOLS01000028">
    <property type="protein sequence ID" value="SFD53111.1"/>
    <property type="molecule type" value="Genomic_DNA"/>
</dbReference>
<evidence type="ECO:0000313" key="11">
    <source>
        <dbReference type="EMBL" id="SFD53111.1"/>
    </source>
</evidence>
<feature type="domain" description="OmpA-like" evidence="10">
    <location>
        <begin position="232"/>
        <end position="350"/>
    </location>
</feature>
<keyword evidence="3" id="KW-1134">Transmembrane beta strand</keyword>
<keyword evidence="8" id="KW-0998">Cell outer membrane</keyword>
<dbReference type="Gene3D" id="2.40.160.20">
    <property type="match status" value="1"/>
</dbReference>
<dbReference type="GO" id="GO:0009279">
    <property type="term" value="C:cell outer membrane"/>
    <property type="evidence" value="ECO:0007669"/>
    <property type="project" value="UniProtKB-SubCell"/>
</dbReference>
<dbReference type="InterPro" id="IPR006665">
    <property type="entry name" value="OmpA-like"/>
</dbReference>
<keyword evidence="12" id="KW-1185">Reference proteome</keyword>
<sequence>MKLRNTLGVVVGAVVALSAMDGFAQGRNSVEVEAFGKRYFTDSNRNMQNGDLYGGSLGYFLTDDVELALSYGEYHDLRGTSSSGNAKVRGSLASLDAIYHFGAPGAGLRPYLSAGIGHQSLTDVNSGDGRRRNLTMANIGAGLKYYFTENFYARAGLDGQYGMERRESGHQGEWMAGVGVGLNFGGGSKPAPAPEPVADVCSDEDHDGVCDNVDKCPNTPANVTVDASGCPVVAEAVRVQLDVKFDFDKSRVKQNSYVDIKNLADFMKQYPSTSTTVEGHTDSVGTDAYNQRLSERRANAVRDVLVNEYGVEGGRVSAVGYGESRPVADNGTAEGRAVNRRVEAEVEAQAKQ</sequence>
<dbReference type="Proteomes" id="UP000183385">
    <property type="component" value="Unassembled WGS sequence"/>
</dbReference>
<comment type="caution">
    <text evidence="11">The sequence shown here is derived from an EMBL/GenBank/DDBJ whole genome shotgun (WGS) entry which is preliminary data.</text>
</comment>
<evidence type="ECO:0000256" key="4">
    <source>
        <dbReference type="ARBA" id="ARBA00022692"/>
    </source>
</evidence>
<dbReference type="InterPro" id="IPR028974">
    <property type="entry name" value="TSP_type-3_rpt"/>
</dbReference>
<dbReference type="PANTHER" id="PTHR30329:SF21">
    <property type="entry name" value="LIPOPROTEIN YIAD-RELATED"/>
    <property type="match status" value="1"/>
</dbReference>
<protein>
    <submittedName>
        <fullName evidence="11">OmpA-OmpF porin, OOP family</fullName>
    </submittedName>
</protein>
<accession>A0AAQ1KJ72</accession>
<keyword evidence="7 9" id="KW-0472">Membrane</keyword>
<dbReference type="SUPFAM" id="SSF103088">
    <property type="entry name" value="OmpA-like"/>
    <property type="match status" value="1"/>
</dbReference>
<dbReference type="RefSeq" id="WP_074983609.1">
    <property type="nucleotide sequence ID" value="NZ_BGPP01000004.1"/>
</dbReference>
<evidence type="ECO:0000313" key="12">
    <source>
        <dbReference type="Proteomes" id="UP000183385"/>
    </source>
</evidence>
<keyword evidence="4" id="KW-0812">Transmembrane</keyword>
<dbReference type="InterPro" id="IPR050330">
    <property type="entry name" value="Bact_OuterMem_StrucFunc"/>
</dbReference>
<evidence type="ECO:0000256" key="7">
    <source>
        <dbReference type="ARBA" id="ARBA00023136"/>
    </source>
</evidence>
<dbReference type="PRINTS" id="PR01021">
    <property type="entry name" value="OMPADOMAIN"/>
</dbReference>
<dbReference type="Gene3D" id="3.30.1330.60">
    <property type="entry name" value="OmpA-like domain"/>
    <property type="match status" value="1"/>
</dbReference>
<keyword evidence="2" id="KW-0813">Transport</keyword>
<dbReference type="GO" id="GO:0006811">
    <property type="term" value="P:monoatomic ion transport"/>
    <property type="evidence" value="ECO:0007669"/>
    <property type="project" value="UniProtKB-KW"/>
</dbReference>
<dbReference type="FunFam" id="3.30.1330.60:FF:000005">
    <property type="entry name" value="Outer membrane porin F"/>
    <property type="match status" value="1"/>
</dbReference>
<keyword evidence="5" id="KW-0406">Ion transport</keyword>
<dbReference type="GO" id="GO:0005509">
    <property type="term" value="F:calcium ion binding"/>
    <property type="evidence" value="ECO:0007669"/>
    <property type="project" value="InterPro"/>
</dbReference>
<dbReference type="PANTHER" id="PTHR30329">
    <property type="entry name" value="STATOR ELEMENT OF FLAGELLAR MOTOR COMPLEX"/>
    <property type="match status" value="1"/>
</dbReference>
<dbReference type="InterPro" id="IPR036737">
    <property type="entry name" value="OmpA-like_sf"/>
</dbReference>
<dbReference type="InterPro" id="IPR006664">
    <property type="entry name" value="OMP_bac"/>
</dbReference>
<dbReference type="Pfam" id="PF00691">
    <property type="entry name" value="OmpA"/>
    <property type="match status" value="1"/>
</dbReference>
<evidence type="ECO:0000256" key="9">
    <source>
        <dbReference type="PROSITE-ProRule" id="PRU00473"/>
    </source>
</evidence>
<dbReference type="PROSITE" id="PS51123">
    <property type="entry name" value="OMPA_2"/>
    <property type="match status" value="1"/>
</dbReference>
<dbReference type="SUPFAM" id="SSF56925">
    <property type="entry name" value="OMPA-like"/>
    <property type="match status" value="1"/>
</dbReference>